<keyword evidence="3" id="KW-1185">Reference proteome</keyword>
<keyword evidence="1" id="KW-1133">Transmembrane helix</keyword>
<protein>
    <submittedName>
        <fullName evidence="2">DUF2752 domain-containing protein</fullName>
    </submittedName>
</protein>
<evidence type="ECO:0000313" key="3">
    <source>
        <dbReference type="Proteomes" id="UP000767947"/>
    </source>
</evidence>
<accession>A0ABX1QTP3</accession>
<sequence>MEEYMLPCMNKKLFGIECFGCGTQRSLMLLLKGDFVGAFNMFPAIFTTLLFFIVLALHFIDKSRNYQKAIIGLAVTNAVIMVVSYFYRVTNY</sequence>
<comment type="caution">
    <text evidence="2">The sequence shown here is derived from an EMBL/GenBank/DDBJ whole genome shotgun (WGS) entry which is preliminary data.</text>
</comment>
<feature type="transmembrane region" description="Helical" evidence="1">
    <location>
        <begin position="35"/>
        <end position="57"/>
    </location>
</feature>
<dbReference type="Pfam" id="PF10825">
    <property type="entry name" value="DUF2752"/>
    <property type="match status" value="1"/>
</dbReference>
<dbReference type="RefSeq" id="WP_169523026.1">
    <property type="nucleotide sequence ID" value="NZ_JAAMPT010000200.1"/>
</dbReference>
<feature type="transmembrane region" description="Helical" evidence="1">
    <location>
        <begin position="69"/>
        <end position="87"/>
    </location>
</feature>
<dbReference type="EMBL" id="JAAMPT010000200">
    <property type="protein sequence ID" value="NMH24428.1"/>
    <property type="molecule type" value="Genomic_DNA"/>
</dbReference>
<gene>
    <name evidence="2" type="ORF">G6042_04005</name>
</gene>
<organism evidence="2 3">
    <name type="scientific">Flavobacterium solisilvae</name>
    <dbReference type="NCBI Taxonomy" id="1852019"/>
    <lineage>
        <taxon>Bacteria</taxon>
        <taxon>Pseudomonadati</taxon>
        <taxon>Bacteroidota</taxon>
        <taxon>Flavobacteriia</taxon>
        <taxon>Flavobacteriales</taxon>
        <taxon>Flavobacteriaceae</taxon>
        <taxon>Flavobacterium</taxon>
    </lineage>
</organism>
<dbReference type="Proteomes" id="UP000767947">
    <property type="component" value="Unassembled WGS sequence"/>
</dbReference>
<evidence type="ECO:0000256" key="1">
    <source>
        <dbReference type="SAM" id="Phobius"/>
    </source>
</evidence>
<keyword evidence="1" id="KW-0472">Membrane</keyword>
<reference evidence="2 3" key="1">
    <citation type="submission" date="2020-02" db="EMBL/GenBank/DDBJ databases">
        <title>Flavobacterium sp. genome.</title>
        <authorList>
            <person name="Jung H.S."/>
            <person name="Baek J.H."/>
            <person name="Jeon C.O."/>
        </authorList>
    </citation>
    <scope>NUCLEOTIDE SEQUENCE [LARGE SCALE GENOMIC DNA]</scope>
    <source>
        <strain evidence="2 3">SE-s27</strain>
    </source>
</reference>
<proteinExistence type="predicted"/>
<evidence type="ECO:0000313" key="2">
    <source>
        <dbReference type="EMBL" id="NMH24428.1"/>
    </source>
</evidence>
<name>A0ABX1QTP3_9FLAO</name>
<keyword evidence="1" id="KW-0812">Transmembrane</keyword>
<dbReference type="InterPro" id="IPR021215">
    <property type="entry name" value="DUF2752"/>
</dbReference>